<comment type="caution">
    <text evidence="1">The sequence shown here is derived from an EMBL/GenBank/DDBJ whole genome shotgun (WGS) entry which is preliminary data.</text>
</comment>
<dbReference type="Proteomes" id="UP001272242">
    <property type="component" value="Unassembled WGS sequence"/>
</dbReference>
<dbReference type="EMBL" id="JAXBLV010000190">
    <property type="protein sequence ID" value="MDY3561237.1"/>
    <property type="molecule type" value="Genomic_DNA"/>
</dbReference>
<dbReference type="RefSeq" id="WP_320687684.1">
    <property type="nucleotide sequence ID" value="NZ_JAXBLV010000190.1"/>
</dbReference>
<keyword evidence="2" id="KW-1185">Reference proteome</keyword>
<name>A0ABU5F345_9BACT</name>
<accession>A0ABU5F345</accession>
<reference evidence="2" key="1">
    <citation type="journal article" date="2023" name="Mar. Drugs">
        <title>Gemmata algarum, a Novel Planctomycete Isolated from an Algal Mat, Displays Antimicrobial Activity.</title>
        <authorList>
            <person name="Kumar G."/>
            <person name="Kallscheuer N."/>
            <person name="Kashif M."/>
            <person name="Ahamad S."/>
            <person name="Jagadeeshwari U."/>
            <person name="Pannikurungottu S."/>
            <person name="Haufschild T."/>
            <person name="Kabuu M."/>
            <person name="Sasikala C."/>
            <person name="Jogler C."/>
            <person name="Ramana C."/>
        </authorList>
    </citation>
    <scope>NUCLEOTIDE SEQUENCE [LARGE SCALE GENOMIC DNA]</scope>
    <source>
        <strain evidence="2">JC673</strain>
    </source>
</reference>
<evidence type="ECO:0000313" key="1">
    <source>
        <dbReference type="EMBL" id="MDY3561237.1"/>
    </source>
</evidence>
<protein>
    <submittedName>
        <fullName evidence="1">Uncharacterized protein</fullName>
    </submittedName>
</protein>
<sequence length="58" mass="6474">MTEAEWLACEDAVPMLIFLKKKVSARKMRLFVLACVNTVEAVRSLQVLSGMLDALVSF</sequence>
<evidence type="ECO:0000313" key="2">
    <source>
        <dbReference type="Proteomes" id="UP001272242"/>
    </source>
</evidence>
<proteinExistence type="predicted"/>
<gene>
    <name evidence="1" type="ORF">R5W23_002512</name>
</gene>
<organism evidence="1 2">
    <name type="scientific">Gemmata algarum</name>
    <dbReference type="NCBI Taxonomy" id="2975278"/>
    <lineage>
        <taxon>Bacteria</taxon>
        <taxon>Pseudomonadati</taxon>
        <taxon>Planctomycetota</taxon>
        <taxon>Planctomycetia</taxon>
        <taxon>Gemmatales</taxon>
        <taxon>Gemmataceae</taxon>
        <taxon>Gemmata</taxon>
    </lineage>
</organism>